<dbReference type="GO" id="GO:0007080">
    <property type="term" value="P:mitotic metaphase chromosome alignment"/>
    <property type="evidence" value="ECO:0007669"/>
    <property type="project" value="TreeGrafter"/>
</dbReference>
<evidence type="ECO:0000313" key="11">
    <source>
        <dbReference type="Proteomes" id="UP000694383"/>
    </source>
</evidence>
<dbReference type="Ensembl" id="ENSOSIT00000000144.1">
    <property type="protein sequence ID" value="ENSOSIP00000000131.1"/>
    <property type="gene ID" value="ENSOSIG00000000106.1"/>
</dbReference>
<dbReference type="Proteomes" id="UP000694383">
    <property type="component" value="Unplaced"/>
</dbReference>
<feature type="region of interest" description="Disordered" evidence="9">
    <location>
        <begin position="439"/>
        <end position="487"/>
    </location>
</feature>
<comment type="similarity">
    <text evidence="8">Belongs to the Spindly family.</text>
</comment>
<keyword evidence="5 8" id="KW-0175">Coiled coil</keyword>
<keyword evidence="11" id="KW-1185">Reference proteome</keyword>
<dbReference type="PANTHER" id="PTHR32123">
    <property type="entry name" value="BICD FAMILY-LIKE CARGO ADAPTER"/>
    <property type="match status" value="1"/>
</dbReference>
<dbReference type="AlphaFoldDB" id="A0A8C7V8S3"/>
<dbReference type="GO" id="GO:0000940">
    <property type="term" value="C:outer kinetochore"/>
    <property type="evidence" value="ECO:0007669"/>
    <property type="project" value="UniProtKB-UniRule"/>
</dbReference>
<dbReference type="PANTHER" id="PTHR32123:SF9">
    <property type="entry name" value="PROTEIN SPINDLY"/>
    <property type="match status" value="1"/>
</dbReference>
<feature type="coiled-coil region" evidence="8">
    <location>
        <begin position="224"/>
        <end position="283"/>
    </location>
</feature>
<protein>
    <recommendedName>
        <fullName evidence="8">Protein Spindly</fullName>
    </recommendedName>
    <alternativeName>
        <fullName evidence="8">Coiled-coil domain-containing protein 99</fullName>
    </alternativeName>
    <alternativeName>
        <fullName evidence="8">Spindle apparatus coiled-coil domain-containing protein 1</fullName>
    </alternativeName>
</protein>
<dbReference type="GO" id="GO:0007094">
    <property type="term" value="P:mitotic spindle assembly checkpoint signaling"/>
    <property type="evidence" value="ECO:0007669"/>
    <property type="project" value="InterPro"/>
</dbReference>
<feature type="coiled-coil region" evidence="8">
    <location>
        <begin position="86"/>
        <end position="195"/>
    </location>
</feature>
<feature type="coiled-coil region" evidence="8">
    <location>
        <begin position="314"/>
        <end position="341"/>
    </location>
</feature>
<keyword evidence="3 8" id="KW-0498">Mitosis</keyword>
<keyword evidence="1 8" id="KW-0158">Chromosome</keyword>
<evidence type="ECO:0000256" key="3">
    <source>
        <dbReference type="ARBA" id="ARBA00022776"/>
    </source>
</evidence>
<keyword evidence="4 8" id="KW-0995">Kinetochore</keyword>
<evidence type="ECO:0000256" key="2">
    <source>
        <dbReference type="ARBA" id="ARBA00022618"/>
    </source>
</evidence>
<reference evidence="10" key="1">
    <citation type="submission" date="2025-08" db="UniProtKB">
        <authorList>
            <consortium name="Ensembl"/>
        </authorList>
    </citation>
    <scope>IDENTIFICATION</scope>
</reference>
<feature type="compositionally biased region" description="Basic and acidic residues" evidence="9">
    <location>
        <begin position="465"/>
        <end position="481"/>
    </location>
</feature>
<dbReference type="GeneTree" id="ENSGT00510000047951"/>
<comment type="function">
    <text evidence="8">Required for the localization of dynein and dynactin to the mitotic kintochore. Dynein is believed to control the initial lateral interaction between the kinetochore and spindle microtubules and to facilitate the subsequent formation of end-on kinetochore-microtubule attachments mediated by the NDC80 complex.</text>
</comment>
<dbReference type="GO" id="GO:0051301">
    <property type="term" value="P:cell division"/>
    <property type="evidence" value="ECO:0007669"/>
    <property type="project" value="UniProtKB-KW"/>
</dbReference>
<dbReference type="HAMAP" id="MF_03041">
    <property type="entry name" value="SPDLY"/>
    <property type="match status" value="1"/>
</dbReference>
<keyword evidence="6 8" id="KW-0131">Cell cycle</keyword>
<dbReference type="GO" id="GO:0000132">
    <property type="term" value="P:establishment of mitotic spindle orientation"/>
    <property type="evidence" value="ECO:0007669"/>
    <property type="project" value="TreeGrafter"/>
</dbReference>
<keyword evidence="2 8" id="KW-0132">Cell division</keyword>
<accession>A0A8C7V8S3</accession>
<dbReference type="GO" id="GO:0034501">
    <property type="term" value="P:protein localization to kinetochore"/>
    <property type="evidence" value="ECO:0007669"/>
    <property type="project" value="UniProtKB-UniRule"/>
</dbReference>
<gene>
    <name evidence="8" type="primary">SPDL1</name>
    <name evidence="8" type="synonym">CCDC99</name>
</gene>
<name>A0A8C7V8S3_9TELE</name>
<dbReference type="InterPro" id="IPR028593">
    <property type="entry name" value="SPDLY_chordates"/>
</dbReference>
<dbReference type="InterPro" id="IPR051149">
    <property type="entry name" value="Spindly/BICDR_Dynein_Adapter"/>
</dbReference>
<keyword evidence="7 8" id="KW-0137">Centromere</keyword>
<evidence type="ECO:0000313" key="10">
    <source>
        <dbReference type="Ensembl" id="ENSOSIP00000000131.1"/>
    </source>
</evidence>
<evidence type="ECO:0000256" key="6">
    <source>
        <dbReference type="ARBA" id="ARBA00023306"/>
    </source>
</evidence>
<evidence type="ECO:0000256" key="5">
    <source>
        <dbReference type="ARBA" id="ARBA00023054"/>
    </source>
</evidence>
<evidence type="ECO:0000256" key="1">
    <source>
        <dbReference type="ARBA" id="ARBA00022454"/>
    </source>
</evidence>
<comment type="subcellular location">
    <subcellularLocation>
        <location evidence="8">Chromosome</location>
        <location evidence="8">Centromere</location>
        <location evidence="8">Kinetochore</location>
    </subcellularLocation>
</comment>
<evidence type="ECO:0000256" key="4">
    <source>
        <dbReference type="ARBA" id="ARBA00022838"/>
    </source>
</evidence>
<organism evidence="10 11">
    <name type="scientific">Oryzias sinensis</name>
    <name type="common">Chinese medaka</name>
    <dbReference type="NCBI Taxonomy" id="183150"/>
    <lineage>
        <taxon>Eukaryota</taxon>
        <taxon>Metazoa</taxon>
        <taxon>Chordata</taxon>
        <taxon>Craniata</taxon>
        <taxon>Vertebrata</taxon>
        <taxon>Euteleostomi</taxon>
        <taxon>Actinopterygii</taxon>
        <taxon>Neopterygii</taxon>
        <taxon>Teleostei</taxon>
        <taxon>Neoteleostei</taxon>
        <taxon>Acanthomorphata</taxon>
        <taxon>Ovalentaria</taxon>
        <taxon>Atherinomorphae</taxon>
        <taxon>Beloniformes</taxon>
        <taxon>Adrianichthyidae</taxon>
        <taxon>Oryziinae</taxon>
        <taxon>Oryzias</taxon>
    </lineage>
</organism>
<dbReference type="GO" id="GO:0043515">
    <property type="term" value="F:kinetochore binding"/>
    <property type="evidence" value="ECO:0007669"/>
    <property type="project" value="UniProtKB-UniRule"/>
</dbReference>
<reference evidence="10" key="2">
    <citation type="submission" date="2025-09" db="UniProtKB">
        <authorList>
            <consortium name="Ensembl"/>
        </authorList>
    </citation>
    <scope>IDENTIFICATION</scope>
</reference>
<evidence type="ECO:0000256" key="7">
    <source>
        <dbReference type="ARBA" id="ARBA00023328"/>
    </source>
</evidence>
<evidence type="ECO:0000256" key="9">
    <source>
        <dbReference type="SAM" id="MobiDB-lite"/>
    </source>
</evidence>
<evidence type="ECO:0000256" key="8">
    <source>
        <dbReference type="HAMAP-Rule" id="MF_03041"/>
    </source>
</evidence>
<sequence>MAAEDEIQLLKIQLREKEELVHKAGQAGLDLLNQQMELQSKLEEQRIEMTNALEQEKYSLQREVELKTRMLESLQSDYESFKNHQKQQLQNQQQHLERSHSSAQSELHNKLLRLQSDLDKSQLNEKQLIHKLEVQTETLNNKMEELRALNEQTQSSMTSEMMEVQLKVMELETVKAELEQDVQESRYQQQQLELAVCTLQRQLQRVTEEKEEREKEAVSWFNALEKCRELNRDLQVQLDQALREAQDPNRKGNSLFAELEDRRAEMERQLISMKVQHQSLQKLHAFSKQQMQRMKVQIATLMQLQGSRADPAQLERLQSMLSEKNSEIHNLMTKLQRLEKVEMLLKSQPSNPAPADAGDGRDETYYTDLLKMKLSDTVKDAERLGDELSLQRMKSLSESQRALELERKLFTSERLLKQAQSDKIKLQLRIEELQHKYEPNGENALRGSASAAPPPQNCCNLLSPHRREEEPPKEKEGETSRRRPAPP</sequence>
<proteinExistence type="inferred from homology"/>
<dbReference type="GO" id="GO:0000922">
    <property type="term" value="C:spindle pole"/>
    <property type="evidence" value="ECO:0007669"/>
    <property type="project" value="TreeGrafter"/>
</dbReference>